<gene>
    <name evidence="1" type="ORF">KFE25_005931</name>
</gene>
<dbReference type="AlphaFoldDB" id="A0A8J6CFU5"/>
<accession>A0A8J6CFU5</accession>
<keyword evidence="2" id="KW-1185">Reference proteome</keyword>
<dbReference type="EMBL" id="JAGTXO010000002">
    <property type="protein sequence ID" value="KAG8469476.1"/>
    <property type="molecule type" value="Genomic_DNA"/>
</dbReference>
<comment type="caution">
    <text evidence="1">The sequence shown here is derived from an EMBL/GenBank/DDBJ whole genome shotgun (WGS) entry which is preliminary data.</text>
</comment>
<evidence type="ECO:0000313" key="2">
    <source>
        <dbReference type="Proteomes" id="UP000751190"/>
    </source>
</evidence>
<sequence>MSPSLLVRAARAPSTPILLARRLSSTPRQFVSTALRWSLIATGGAVWLWQVYEWLDPEGADVLLGYDGAGEYDKEAWRFFDVAESQDGAARTEIDAKDKALFALLKKLEHQPELEEKLGKGHLALWPGSHGIPGAERTPARGDSTGAWRPSFFLNGPSGSCIVDVVFEKNRLAEWTPTSLRVEELARSGNVVLDAEAELPHGLAYVNRLSSASVDVAGAHLALTPPRTTHSGSRRE</sequence>
<dbReference type="Proteomes" id="UP000751190">
    <property type="component" value="Unassembled WGS sequence"/>
</dbReference>
<organism evidence="1 2">
    <name type="scientific">Diacronema lutheri</name>
    <name type="common">Unicellular marine alga</name>
    <name type="synonym">Monochrysis lutheri</name>
    <dbReference type="NCBI Taxonomy" id="2081491"/>
    <lineage>
        <taxon>Eukaryota</taxon>
        <taxon>Haptista</taxon>
        <taxon>Haptophyta</taxon>
        <taxon>Pavlovophyceae</taxon>
        <taxon>Pavlovales</taxon>
        <taxon>Pavlovaceae</taxon>
        <taxon>Diacronema</taxon>
    </lineage>
</organism>
<protein>
    <submittedName>
        <fullName evidence="1">Uncharacterized protein</fullName>
    </submittedName>
</protein>
<name>A0A8J6CFU5_DIALT</name>
<dbReference type="OrthoDB" id="10458791at2759"/>
<evidence type="ECO:0000313" key="1">
    <source>
        <dbReference type="EMBL" id="KAG8469476.1"/>
    </source>
</evidence>
<proteinExistence type="predicted"/>
<reference evidence="1" key="1">
    <citation type="submission" date="2021-05" db="EMBL/GenBank/DDBJ databases">
        <title>The genome of the haptophyte Pavlova lutheri (Diacronema luteri, Pavlovales) - a model for lipid biosynthesis in eukaryotic algae.</title>
        <authorList>
            <person name="Hulatt C.J."/>
            <person name="Posewitz M.C."/>
        </authorList>
    </citation>
    <scope>NUCLEOTIDE SEQUENCE</scope>
    <source>
        <strain evidence="1">NIVA-4/92</strain>
    </source>
</reference>